<sequence length="20" mass="2359">MEGSRFLKRLQPWNIVDVIG</sequence>
<evidence type="ECO:0000313" key="2">
    <source>
        <dbReference type="Proteomes" id="UP000188268"/>
    </source>
</evidence>
<reference evidence="1 2" key="1">
    <citation type="submission" date="2013-09" db="EMBL/GenBank/DDBJ databases">
        <title>Corchorus capsularis genome sequencing.</title>
        <authorList>
            <person name="Alam M."/>
            <person name="Haque M.S."/>
            <person name="Islam M.S."/>
            <person name="Emdad E.M."/>
            <person name="Islam M.M."/>
            <person name="Ahmed B."/>
            <person name="Halim A."/>
            <person name="Hossen Q.M.M."/>
            <person name="Hossain M.Z."/>
            <person name="Ahmed R."/>
            <person name="Khan M.M."/>
            <person name="Islam R."/>
            <person name="Rashid M.M."/>
            <person name="Khan S.A."/>
            <person name="Rahman M.S."/>
            <person name="Alam M."/>
        </authorList>
    </citation>
    <scope>NUCLEOTIDE SEQUENCE [LARGE SCALE GENOMIC DNA]</scope>
    <source>
        <strain evidence="2">cv. CVL-1</strain>
        <tissue evidence="1">Whole seedling</tissue>
    </source>
</reference>
<dbReference type="EMBL" id="AWWV01009546">
    <property type="protein sequence ID" value="OMO85857.1"/>
    <property type="molecule type" value="Genomic_DNA"/>
</dbReference>
<name>A0A1R3ITF7_COCAP</name>
<dbReference type="Gramene" id="OMO85857">
    <property type="protein sequence ID" value="OMO85857"/>
    <property type="gene ID" value="CCACVL1_09964"/>
</dbReference>
<comment type="caution">
    <text evidence="1">The sequence shown here is derived from an EMBL/GenBank/DDBJ whole genome shotgun (WGS) entry which is preliminary data.</text>
</comment>
<accession>A0A1R3ITF7</accession>
<evidence type="ECO:0000313" key="1">
    <source>
        <dbReference type="EMBL" id="OMO85857.1"/>
    </source>
</evidence>
<gene>
    <name evidence="1" type="ORF">CCACVL1_09964</name>
</gene>
<dbReference type="AlphaFoldDB" id="A0A1R3ITF7"/>
<dbReference type="Proteomes" id="UP000188268">
    <property type="component" value="Unassembled WGS sequence"/>
</dbReference>
<protein>
    <submittedName>
        <fullName evidence="1">Uncharacterized protein</fullName>
    </submittedName>
</protein>
<proteinExistence type="predicted"/>
<keyword evidence="2" id="KW-1185">Reference proteome</keyword>
<organism evidence="1 2">
    <name type="scientific">Corchorus capsularis</name>
    <name type="common">Jute</name>
    <dbReference type="NCBI Taxonomy" id="210143"/>
    <lineage>
        <taxon>Eukaryota</taxon>
        <taxon>Viridiplantae</taxon>
        <taxon>Streptophyta</taxon>
        <taxon>Embryophyta</taxon>
        <taxon>Tracheophyta</taxon>
        <taxon>Spermatophyta</taxon>
        <taxon>Magnoliopsida</taxon>
        <taxon>eudicotyledons</taxon>
        <taxon>Gunneridae</taxon>
        <taxon>Pentapetalae</taxon>
        <taxon>rosids</taxon>
        <taxon>malvids</taxon>
        <taxon>Malvales</taxon>
        <taxon>Malvaceae</taxon>
        <taxon>Grewioideae</taxon>
        <taxon>Apeibeae</taxon>
        <taxon>Corchorus</taxon>
    </lineage>
</organism>